<dbReference type="NCBIfam" id="NF037995">
    <property type="entry name" value="TRAP_S1"/>
    <property type="match status" value="1"/>
</dbReference>
<proteinExistence type="inferred from homology"/>
<reference evidence="4 5" key="1">
    <citation type="journal article" date="2010" name="Stand. Genomic Sci.">
        <title>Complete genome sequence of Spirochaeta smaragdinae type strain (SEBR 4228).</title>
        <authorList>
            <person name="Mavromatis K."/>
            <person name="Yasawong M."/>
            <person name="Chertkov O."/>
            <person name="Lapidus A."/>
            <person name="Lucas S."/>
            <person name="Nolan M."/>
            <person name="Del Rio T.G."/>
            <person name="Tice H."/>
            <person name="Cheng J.F."/>
            <person name="Pitluck S."/>
            <person name="Liolios K."/>
            <person name="Ivanova N."/>
            <person name="Tapia R."/>
            <person name="Han C."/>
            <person name="Bruce D."/>
            <person name="Goodwin L."/>
            <person name="Pati A."/>
            <person name="Chen A."/>
            <person name="Palaniappan K."/>
            <person name="Land M."/>
            <person name="Hauser L."/>
            <person name="Chang Y.J."/>
            <person name="Jeffries C.D."/>
            <person name="Detter J.C."/>
            <person name="Rohde M."/>
            <person name="Brambilla E."/>
            <person name="Spring S."/>
            <person name="Goker M."/>
            <person name="Sikorski J."/>
            <person name="Woyke T."/>
            <person name="Bristow J."/>
            <person name="Eisen J.A."/>
            <person name="Markowitz V."/>
            <person name="Hugenholtz P."/>
            <person name="Klenk H.P."/>
            <person name="Kyrpides N.C."/>
        </authorList>
    </citation>
    <scope>NUCLEOTIDE SEQUENCE [LARGE SCALE GENOMIC DNA]</scope>
    <source>
        <strain evidence="5">DSM 11293 / JCM 15392 / SEBR 4228</strain>
    </source>
</reference>
<dbReference type="Pfam" id="PF03480">
    <property type="entry name" value="DctP"/>
    <property type="match status" value="1"/>
</dbReference>
<evidence type="ECO:0000256" key="3">
    <source>
        <dbReference type="ARBA" id="ARBA00022729"/>
    </source>
</evidence>
<dbReference type="GO" id="GO:0055085">
    <property type="term" value="P:transmembrane transport"/>
    <property type="evidence" value="ECO:0007669"/>
    <property type="project" value="InterPro"/>
</dbReference>
<name>E1R9T1_SEDSS</name>
<dbReference type="PANTHER" id="PTHR33376:SF7">
    <property type="entry name" value="C4-DICARBOXYLATE-BINDING PROTEIN DCTB"/>
    <property type="match status" value="1"/>
</dbReference>
<accession>E1R9T1</accession>
<dbReference type="EMBL" id="CP002116">
    <property type="protein sequence ID" value="ADK83250.1"/>
    <property type="molecule type" value="Genomic_DNA"/>
</dbReference>
<dbReference type="InterPro" id="IPR004682">
    <property type="entry name" value="TRAP_DctP"/>
</dbReference>
<protein>
    <submittedName>
        <fullName evidence="4">TRAP dicarboxylate transporter, DctP subunit</fullName>
    </submittedName>
</protein>
<keyword evidence="2" id="KW-0813">Transport</keyword>
<evidence type="ECO:0000313" key="4">
    <source>
        <dbReference type="EMBL" id="ADK83250.1"/>
    </source>
</evidence>
<dbReference type="InterPro" id="IPR038404">
    <property type="entry name" value="TRAP_DctP_sf"/>
</dbReference>
<keyword evidence="5" id="KW-1185">Reference proteome</keyword>
<dbReference type="Proteomes" id="UP000002318">
    <property type="component" value="Chromosome"/>
</dbReference>
<dbReference type="CDD" id="cd13603">
    <property type="entry name" value="PBP2_TRAP_Siap_TeaA_like"/>
    <property type="match status" value="1"/>
</dbReference>
<dbReference type="KEGG" id="ssm:Spirs_4174"/>
<comment type="similarity">
    <text evidence="1">Belongs to the bacterial solute-binding protein 7 family.</text>
</comment>
<dbReference type="GO" id="GO:0030288">
    <property type="term" value="C:outer membrane-bounded periplasmic space"/>
    <property type="evidence" value="ECO:0007669"/>
    <property type="project" value="InterPro"/>
</dbReference>
<evidence type="ECO:0000256" key="2">
    <source>
        <dbReference type="ARBA" id="ARBA00022448"/>
    </source>
</evidence>
<dbReference type="STRING" id="573413.Spirs_4174"/>
<dbReference type="eggNOG" id="COG1638">
    <property type="taxonomic scope" value="Bacteria"/>
</dbReference>
<dbReference type="HOGENOM" id="CLU_036176_4_1_12"/>
<gene>
    <name evidence="4" type="ordered locus">Spirs_4174</name>
</gene>
<organism evidence="4 5">
    <name type="scientific">Sediminispirochaeta smaragdinae (strain DSM 11293 / JCM 15392 / SEBR 4228)</name>
    <name type="common">Spirochaeta smaragdinae</name>
    <dbReference type="NCBI Taxonomy" id="573413"/>
    <lineage>
        <taxon>Bacteria</taxon>
        <taxon>Pseudomonadati</taxon>
        <taxon>Spirochaetota</taxon>
        <taxon>Spirochaetia</taxon>
        <taxon>Spirochaetales</taxon>
        <taxon>Spirochaetaceae</taxon>
        <taxon>Sediminispirochaeta</taxon>
    </lineage>
</organism>
<dbReference type="OrthoDB" id="89872at2"/>
<dbReference type="RefSeq" id="WP_013256706.1">
    <property type="nucleotide sequence ID" value="NC_014364.1"/>
</dbReference>
<dbReference type="NCBIfam" id="TIGR00787">
    <property type="entry name" value="dctP"/>
    <property type="match status" value="1"/>
</dbReference>
<dbReference type="Gene3D" id="3.40.190.170">
    <property type="entry name" value="Bacterial extracellular solute-binding protein, family 7"/>
    <property type="match status" value="1"/>
</dbReference>
<dbReference type="PROSITE" id="PS51257">
    <property type="entry name" value="PROKAR_LIPOPROTEIN"/>
    <property type="match status" value="1"/>
</dbReference>
<evidence type="ECO:0000313" key="5">
    <source>
        <dbReference type="Proteomes" id="UP000002318"/>
    </source>
</evidence>
<dbReference type="AlphaFoldDB" id="E1R9T1"/>
<dbReference type="InterPro" id="IPR018389">
    <property type="entry name" value="DctP_fam"/>
</dbReference>
<keyword evidence="3" id="KW-0732">Signal</keyword>
<evidence type="ECO:0000256" key="1">
    <source>
        <dbReference type="ARBA" id="ARBA00009023"/>
    </source>
</evidence>
<sequence>MKSLVKVLVSILVFCVLISLVSCGQKSQTSNKVVLKCGGIQAVDDISTEAMQKLADIAKEKSSGSIEIQVFPASQLGAAINQVEAVSMGSQDMFIDSGSWGATFVPDKQVETLFFTFRDEDHYRKYLSSDIMQEFEDTFREEKGIRVLANNWVRIPRSVAATKPIRTLDDFTGLKVRVPDIKGYLESVAALGAKPTQIAWGETYLALKQGVVDACEAPMDNMYTMKFYEPSKLISVTEHQRDNIVVMINEKRYNSLSQDQQEILLAASNEAGDWYSESVKESLNDYLDKMKADGTQFIESDVTAMRERVAQKAEELEKSGLWAEGLYARIQAIK</sequence>
<dbReference type="PANTHER" id="PTHR33376">
    <property type="match status" value="1"/>
</dbReference>